<evidence type="ECO:0000313" key="3">
    <source>
        <dbReference type="Proteomes" id="UP000722989"/>
    </source>
</evidence>
<sequence length="216" mass="22207">MTENRSRLPLAGVLAGLTFGAGLFTLFTIPGGGDVTDQQITDFYHDGGRRATALGLYFVLVVGSWLMTWFFTELAARLEPGAFTGFVRRMAAVGTAAVIVGGAIALAPSSVQMNSGRPFVGVAIAQTFAHAGLLVAIVGGVFSFAATTFAVCLRAPRTRALPGWVAVSGMVVAVLLLTSFVVAPAVLLPLWVIVAGLGTRRAPAAAHGPVTAHATA</sequence>
<keyword evidence="1" id="KW-0472">Membrane</keyword>
<organism evidence="2 3">
    <name type="scientific">Planosporangium thailandense</name>
    <dbReference type="NCBI Taxonomy" id="765197"/>
    <lineage>
        <taxon>Bacteria</taxon>
        <taxon>Bacillati</taxon>
        <taxon>Actinomycetota</taxon>
        <taxon>Actinomycetes</taxon>
        <taxon>Micromonosporales</taxon>
        <taxon>Micromonosporaceae</taxon>
        <taxon>Planosporangium</taxon>
    </lineage>
</organism>
<keyword evidence="1" id="KW-1133">Transmembrane helix</keyword>
<feature type="transmembrane region" description="Helical" evidence="1">
    <location>
        <begin position="131"/>
        <end position="153"/>
    </location>
</feature>
<proteinExistence type="predicted"/>
<keyword evidence="3" id="KW-1185">Reference proteome</keyword>
<gene>
    <name evidence="2" type="ORF">HC031_04860</name>
</gene>
<dbReference type="RefSeq" id="WP_167923914.1">
    <property type="nucleotide sequence ID" value="NZ_JAATVY010000002.1"/>
</dbReference>
<keyword evidence="1" id="KW-0812">Transmembrane</keyword>
<feature type="transmembrane region" description="Helical" evidence="1">
    <location>
        <begin position="12"/>
        <end position="31"/>
    </location>
</feature>
<dbReference type="EMBL" id="JAATVY010000002">
    <property type="protein sequence ID" value="NJC69056.1"/>
    <property type="molecule type" value="Genomic_DNA"/>
</dbReference>
<evidence type="ECO:0000256" key="1">
    <source>
        <dbReference type="SAM" id="Phobius"/>
    </source>
</evidence>
<protein>
    <recommendedName>
        <fullName evidence="4">DUF4386 family protein</fullName>
    </recommendedName>
</protein>
<evidence type="ECO:0008006" key="4">
    <source>
        <dbReference type="Google" id="ProtNLM"/>
    </source>
</evidence>
<evidence type="ECO:0000313" key="2">
    <source>
        <dbReference type="EMBL" id="NJC69056.1"/>
    </source>
</evidence>
<accession>A0ABX0XTB0</accession>
<dbReference type="Proteomes" id="UP000722989">
    <property type="component" value="Unassembled WGS sequence"/>
</dbReference>
<feature type="transmembrane region" description="Helical" evidence="1">
    <location>
        <begin position="165"/>
        <end position="194"/>
    </location>
</feature>
<comment type="caution">
    <text evidence="2">The sequence shown here is derived from an EMBL/GenBank/DDBJ whole genome shotgun (WGS) entry which is preliminary data.</text>
</comment>
<name>A0ABX0XTB0_9ACTN</name>
<feature type="transmembrane region" description="Helical" evidence="1">
    <location>
        <begin position="51"/>
        <end position="71"/>
    </location>
</feature>
<feature type="transmembrane region" description="Helical" evidence="1">
    <location>
        <begin position="91"/>
        <end position="111"/>
    </location>
</feature>
<reference evidence="2 3" key="1">
    <citation type="submission" date="2020-03" db="EMBL/GenBank/DDBJ databases">
        <title>WGS of the type strain of Planosporangium spp.</title>
        <authorList>
            <person name="Thawai C."/>
        </authorList>
    </citation>
    <scope>NUCLEOTIDE SEQUENCE [LARGE SCALE GENOMIC DNA]</scope>
    <source>
        <strain evidence="2 3">TBRC 5610</strain>
    </source>
</reference>